<dbReference type="InterPro" id="IPR013783">
    <property type="entry name" value="Ig-like_fold"/>
</dbReference>
<feature type="compositionally biased region" description="Basic and acidic residues" evidence="3">
    <location>
        <begin position="1126"/>
        <end position="1139"/>
    </location>
</feature>
<comment type="caution">
    <text evidence="7">The sequence shown here is derived from an EMBL/GenBank/DDBJ whole genome shotgun (WGS) entry which is preliminary data.</text>
</comment>
<evidence type="ECO:0000256" key="2">
    <source>
        <dbReference type="PROSITE-ProRule" id="PRU00087"/>
    </source>
</evidence>
<name>A0A5J9TE76_9POAL</name>
<evidence type="ECO:0000313" key="8">
    <source>
        <dbReference type="Proteomes" id="UP000324897"/>
    </source>
</evidence>
<sequence length="1139" mass="124597">MANPAAFSPRSLLPASLLLLCMSSLIPSLKAQQQPPSPQPTPPSFAFGWLGDKAAFQAGDTATITIMAFDLPPSGATPPSSLYFSVSVNGKKGNGTIITDVAAHVDGGDPSSWTITFVPIRAGDFVLLAAEERFAVGGESSLQFTVAAASVHPSTSEVSWMSDVDEHVAGAKAHVAVVPRDAFGNALARGADVPVDGFLAVAGAYVDGRSVELLDFHYNGWTDDGRLSLDFGGFTLAGDILVHVRGNNTEFRGSPLRLTVKPEAWWRSHNLAMHLLSCFRPTGHIEMQLFLEAWINFFAALSKVEIFIYQRDTFGNIFPEFHPFTARLEGVGANATKFYVAIPDLSMEAVADGVQLLSFTAAVAPGEYELTILDDNLNQKVSNTVYKFNVFNGFCNGSNSFANGSGLAHSVAGSTSSFTVFLEDEFGSPSPVETALLQVKISSKSGTAYVDPVFSPIRDPNGMMSAEGPSSSNLGPAGHQEASAINTSLSNVRIFDPRVKKSVQNPVTVRLVDSFMNPVISLESKLKFQLAYANIPTPQNTASFAPGEFIDNRDGSYTARYVVNSLGSFGVCVHFEDKQLAPCPFEVHVLEGIVSVSTYLSLGKGPRSRTSNEPKNIFSDEYFPDAKNVSVSVSEDESVSFDVLSNNYTARRKPEIVSSSSPLHGSVLQFNQIFRYTPFEGFFGNDSFSYTISDENNNVVTGTVFISVLCRPPRFISLPQKLHVTEDIIGPNFDGFPGIKLVYSDITENISVTVKSQSGNVFLAAMPEKLQQPSDYELSTRWEGREGEKLILEGTVEAINDGLQFLQYIGNEDFYGNDVILLYAANRNDIEEAQIPVIVEPINDPPMILAPKTIFLDGKESRKGYKIFDNNMDNFTFSIVEPDLHNYPGNKSDFLLEVSLEVFEGTLTTPVLAGTIRNVELKTEGIDSWLPLQTNETIAYDFDLKGNGIRLIGNVQECNNVMQNLFYNGSRHDTSLAITVNDLRNHGCYPDCSEMMSASLFAAKTIHLVKTKHIKLETSSWVGTVVHIQIPIMLCLCGGLVYYVLKWVKALKDERRDGMDGDTRRPEQIPLRQRMGSSHAQSRDAGYRSAPAVLPLRANTLSFRQRSSQSGKHELELQPVSVTRNNENHDGLLITDKDK</sequence>
<feature type="region of interest" description="Disordered" evidence="3">
    <location>
        <begin position="1056"/>
        <end position="1086"/>
    </location>
</feature>
<dbReference type="GO" id="GO:0030036">
    <property type="term" value="P:actin cytoskeleton organization"/>
    <property type="evidence" value="ECO:0007669"/>
    <property type="project" value="InterPro"/>
</dbReference>
<evidence type="ECO:0000256" key="5">
    <source>
        <dbReference type="SAM" id="SignalP"/>
    </source>
</evidence>
<feature type="domain" description="GEX2 N-terminal Ig-like" evidence="6">
    <location>
        <begin position="43"/>
        <end position="146"/>
    </location>
</feature>
<dbReference type="AlphaFoldDB" id="A0A5J9TE76"/>
<dbReference type="GO" id="GO:0048235">
    <property type="term" value="P:pollen sperm cell differentiation"/>
    <property type="evidence" value="ECO:0007669"/>
    <property type="project" value="TreeGrafter"/>
</dbReference>
<feature type="region of interest" description="Disordered" evidence="3">
    <location>
        <begin position="1104"/>
        <end position="1139"/>
    </location>
</feature>
<proteinExistence type="predicted"/>
<feature type="transmembrane region" description="Helical" evidence="4">
    <location>
        <begin position="1021"/>
        <end position="1045"/>
    </location>
</feature>
<dbReference type="Pfam" id="PF23616">
    <property type="entry name" value="Ig_GEX2_N"/>
    <property type="match status" value="2"/>
</dbReference>
<keyword evidence="4" id="KW-1133">Transmembrane helix</keyword>
<evidence type="ECO:0000313" key="7">
    <source>
        <dbReference type="EMBL" id="TVU09592.1"/>
    </source>
</evidence>
<keyword evidence="5" id="KW-0732">Signal</keyword>
<feature type="repeat" description="Filamin" evidence="2">
    <location>
        <begin position="484"/>
        <end position="589"/>
    </location>
</feature>
<dbReference type="GO" id="GO:0051015">
    <property type="term" value="F:actin filament binding"/>
    <property type="evidence" value="ECO:0007669"/>
    <property type="project" value="InterPro"/>
</dbReference>
<feature type="compositionally biased region" description="Basic and acidic residues" evidence="3">
    <location>
        <begin position="1056"/>
        <end position="1067"/>
    </location>
</feature>
<dbReference type="Proteomes" id="UP000324897">
    <property type="component" value="Chromosome 3"/>
</dbReference>
<dbReference type="PANTHER" id="PTHR38537:SF8">
    <property type="entry name" value="FILAMIN-A"/>
    <property type="match status" value="1"/>
</dbReference>
<dbReference type="InterPro" id="IPR044801">
    <property type="entry name" value="Filamin"/>
</dbReference>
<protein>
    <recommendedName>
        <fullName evidence="6">GEX2 N-terminal Ig-like domain-containing protein</fullName>
    </recommendedName>
</protein>
<feature type="signal peptide" evidence="5">
    <location>
        <begin position="1"/>
        <end position="31"/>
    </location>
</feature>
<accession>A0A5J9TE76</accession>
<dbReference type="InterPro" id="IPR017868">
    <property type="entry name" value="Filamin/ABP280_repeat-like"/>
</dbReference>
<dbReference type="PROSITE" id="PS50194">
    <property type="entry name" value="FILAMIN_REPEAT"/>
    <property type="match status" value="1"/>
</dbReference>
<dbReference type="InterPro" id="IPR014756">
    <property type="entry name" value="Ig_E-set"/>
</dbReference>
<dbReference type="Pfam" id="PF00630">
    <property type="entry name" value="Filamin"/>
    <property type="match status" value="1"/>
</dbReference>
<dbReference type="PANTHER" id="PTHR38537">
    <property type="entry name" value="JITTERBUG, ISOFORM N"/>
    <property type="match status" value="1"/>
</dbReference>
<gene>
    <name evidence="7" type="ORF">EJB05_43076</name>
</gene>
<dbReference type="Pfam" id="PF17963">
    <property type="entry name" value="Big_9"/>
    <property type="match status" value="1"/>
</dbReference>
<keyword evidence="4" id="KW-0812">Transmembrane</keyword>
<keyword evidence="8" id="KW-1185">Reference proteome</keyword>
<evidence type="ECO:0000256" key="3">
    <source>
        <dbReference type="SAM" id="MobiDB-lite"/>
    </source>
</evidence>
<keyword evidence="4" id="KW-0472">Membrane</keyword>
<dbReference type="Gene3D" id="2.60.40.10">
    <property type="entry name" value="Immunoglobulins"/>
    <property type="match status" value="1"/>
</dbReference>
<dbReference type="OrthoDB" id="5334309at2759"/>
<organism evidence="7 8">
    <name type="scientific">Eragrostis curvula</name>
    <name type="common">weeping love grass</name>
    <dbReference type="NCBI Taxonomy" id="38414"/>
    <lineage>
        <taxon>Eukaryota</taxon>
        <taxon>Viridiplantae</taxon>
        <taxon>Streptophyta</taxon>
        <taxon>Embryophyta</taxon>
        <taxon>Tracheophyta</taxon>
        <taxon>Spermatophyta</taxon>
        <taxon>Magnoliopsida</taxon>
        <taxon>Liliopsida</taxon>
        <taxon>Poales</taxon>
        <taxon>Poaceae</taxon>
        <taxon>PACMAD clade</taxon>
        <taxon>Chloridoideae</taxon>
        <taxon>Eragrostideae</taxon>
        <taxon>Eragrostidinae</taxon>
        <taxon>Eragrostis</taxon>
    </lineage>
</organism>
<feature type="domain" description="GEX2 N-terminal Ig-like" evidence="6">
    <location>
        <begin position="156"/>
        <end position="260"/>
    </location>
</feature>
<evidence type="ECO:0000256" key="1">
    <source>
        <dbReference type="ARBA" id="ARBA00022737"/>
    </source>
</evidence>
<dbReference type="Gene3D" id="2.60.40.3440">
    <property type="match status" value="1"/>
</dbReference>
<dbReference type="InterPro" id="IPR056434">
    <property type="entry name" value="Ig_GEX2_N"/>
</dbReference>
<evidence type="ECO:0000256" key="4">
    <source>
        <dbReference type="SAM" id="Phobius"/>
    </source>
</evidence>
<dbReference type="EMBL" id="RWGY01000039">
    <property type="protein sequence ID" value="TVU09592.1"/>
    <property type="molecule type" value="Genomic_DNA"/>
</dbReference>
<feature type="non-terminal residue" evidence="7">
    <location>
        <position position="1"/>
    </location>
</feature>
<feature type="chain" id="PRO_5023911738" description="GEX2 N-terminal Ig-like domain-containing protein" evidence="5">
    <location>
        <begin position="32"/>
        <end position="1139"/>
    </location>
</feature>
<dbReference type="SUPFAM" id="SSF81296">
    <property type="entry name" value="E set domains"/>
    <property type="match status" value="1"/>
</dbReference>
<reference evidence="7 8" key="1">
    <citation type="journal article" date="2019" name="Sci. Rep.">
        <title>A high-quality genome of Eragrostis curvula grass provides insights into Poaceae evolution and supports new strategies to enhance forage quality.</title>
        <authorList>
            <person name="Carballo J."/>
            <person name="Santos B.A.C.M."/>
            <person name="Zappacosta D."/>
            <person name="Garbus I."/>
            <person name="Selva J.P."/>
            <person name="Gallo C.A."/>
            <person name="Diaz A."/>
            <person name="Albertini E."/>
            <person name="Caccamo M."/>
            <person name="Echenique V."/>
        </authorList>
    </citation>
    <scope>NUCLEOTIDE SEQUENCE [LARGE SCALE GENOMIC DNA]</scope>
    <source>
        <strain evidence="8">cv. Victoria</strain>
        <tissue evidence="7">Leaf</tissue>
    </source>
</reference>
<keyword evidence="1" id="KW-0677">Repeat</keyword>
<dbReference type="Gramene" id="TVU09592">
    <property type="protein sequence ID" value="TVU09592"/>
    <property type="gene ID" value="EJB05_43076"/>
</dbReference>
<evidence type="ECO:0000259" key="6">
    <source>
        <dbReference type="Pfam" id="PF23616"/>
    </source>
</evidence>